<dbReference type="Proteomes" id="UP000053097">
    <property type="component" value="Unassembled WGS sequence"/>
</dbReference>
<sequence>TVFTDHSLFGFADASAILTNTFLEISLVDCDHCICVRLQRGNVRCPFEMHRRIGIFYKWFNITKRMEIVYNLMKHKAKSVNYKSWDFSCLER</sequence>
<organism evidence="1 2">
    <name type="scientific">Ooceraea biroi</name>
    <name type="common">Clonal raider ant</name>
    <name type="synonym">Cerapachys biroi</name>
    <dbReference type="NCBI Taxonomy" id="2015173"/>
    <lineage>
        <taxon>Eukaryota</taxon>
        <taxon>Metazoa</taxon>
        <taxon>Ecdysozoa</taxon>
        <taxon>Arthropoda</taxon>
        <taxon>Hexapoda</taxon>
        <taxon>Insecta</taxon>
        <taxon>Pterygota</taxon>
        <taxon>Neoptera</taxon>
        <taxon>Endopterygota</taxon>
        <taxon>Hymenoptera</taxon>
        <taxon>Apocrita</taxon>
        <taxon>Aculeata</taxon>
        <taxon>Formicoidea</taxon>
        <taxon>Formicidae</taxon>
        <taxon>Dorylinae</taxon>
        <taxon>Ooceraea</taxon>
    </lineage>
</organism>
<name>A0A026WLU1_OOCBI</name>
<dbReference type="GO" id="GO:0017176">
    <property type="term" value="F:phosphatidylinositol N-acetylglucosaminyltransferase activity"/>
    <property type="evidence" value="ECO:0007669"/>
    <property type="project" value="TreeGrafter"/>
</dbReference>
<gene>
    <name evidence="1" type="ORF">X777_03914</name>
</gene>
<dbReference type="EMBL" id="KK107177">
    <property type="protein sequence ID" value="EZA56069.1"/>
    <property type="molecule type" value="Genomic_DNA"/>
</dbReference>
<dbReference type="OrthoDB" id="734129at2759"/>
<protein>
    <submittedName>
        <fullName evidence="1">N-acetylglucosaminyl-phosphatidylinositol biosynthetic protein</fullName>
    </submittedName>
</protein>
<dbReference type="PANTHER" id="PTHR45871:SF1">
    <property type="entry name" value="PHOSPHATIDYLINOSITOL N-ACETYLGLUCOSAMINYLTRANSFERASE SUBUNIT A"/>
    <property type="match status" value="1"/>
</dbReference>
<feature type="non-terminal residue" evidence="1">
    <location>
        <position position="1"/>
    </location>
</feature>
<reference evidence="1 2" key="1">
    <citation type="journal article" date="2014" name="Curr. Biol.">
        <title>The genome of the clonal raider ant Cerapachys biroi.</title>
        <authorList>
            <person name="Oxley P.R."/>
            <person name="Ji L."/>
            <person name="Fetter-Pruneda I."/>
            <person name="McKenzie S.K."/>
            <person name="Li C."/>
            <person name="Hu H."/>
            <person name="Zhang G."/>
            <person name="Kronauer D.J."/>
        </authorList>
    </citation>
    <scope>NUCLEOTIDE SEQUENCE [LARGE SCALE GENOMIC DNA]</scope>
</reference>
<keyword evidence="2" id="KW-1185">Reference proteome</keyword>
<evidence type="ECO:0000313" key="2">
    <source>
        <dbReference type="Proteomes" id="UP000053097"/>
    </source>
</evidence>
<dbReference type="GO" id="GO:0000506">
    <property type="term" value="C:glycosylphosphatidylinositol-N-acetylglucosaminyltransferase (GPI-GnT) complex"/>
    <property type="evidence" value="ECO:0007669"/>
    <property type="project" value="TreeGrafter"/>
</dbReference>
<dbReference type="STRING" id="2015173.A0A026WLU1"/>
<dbReference type="AlphaFoldDB" id="A0A026WLU1"/>
<accession>A0A026WLU1</accession>
<proteinExistence type="predicted"/>
<dbReference type="GO" id="GO:0006506">
    <property type="term" value="P:GPI anchor biosynthetic process"/>
    <property type="evidence" value="ECO:0007669"/>
    <property type="project" value="TreeGrafter"/>
</dbReference>
<dbReference type="PANTHER" id="PTHR45871">
    <property type="entry name" value="N-ACETYLGLUCOSAMINYL-PHOSPHATIDYLINOSITOL BIOSYNTHETIC PROTEIN"/>
    <property type="match status" value="1"/>
</dbReference>
<evidence type="ECO:0000313" key="1">
    <source>
        <dbReference type="EMBL" id="EZA56069.1"/>
    </source>
</evidence>